<name>A0A1G6W3X1_9BACT</name>
<feature type="signal peptide" evidence="1">
    <location>
        <begin position="1"/>
        <end position="21"/>
    </location>
</feature>
<dbReference type="OrthoDB" id="662693at2"/>
<evidence type="ECO:0000256" key="1">
    <source>
        <dbReference type="SAM" id="SignalP"/>
    </source>
</evidence>
<dbReference type="RefSeq" id="WP_087940754.1">
    <property type="nucleotide sequence ID" value="NZ_FNAC01000040.1"/>
</dbReference>
<dbReference type="Proteomes" id="UP000199060">
    <property type="component" value="Unassembled WGS sequence"/>
</dbReference>
<accession>A0A1G6W3X1</accession>
<dbReference type="EMBL" id="FNAC01000040">
    <property type="protein sequence ID" value="SDD59907.1"/>
    <property type="molecule type" value="Genomic_DNA"/>
</dbReference>
<keyword evidence="3" id="KW-1185">Reference proteome</keyword>
<sequence length="339" mass="39612">MKKFVLPFSVLLMVLSFSGLAQGLFDSQEALPLRLSFSIKEMKKMSNDSTYVDEVLWYQAESGEWDSLQVELRTRGNFRLSNCYYPPLRLKIKKKKRSGTLFEENKHLKVVLPCAKVKNADSFIAKEFLCYKLYEEVTPYTFQTRLIRVELENLDDKKGGTTELLGFLIEDDDDVAKRFGGEIVKRVKVHPTFMLDTASVRHDFFQFLIGNTDFSSMFRHNEKIMKVGENAVVPLAYDFDMTGLVNPPYAQVSNLVDIDYVTDRLYRGYCREPELMEYVRQEFLQKEENIWKVVASASTYMEESEMRSCNRFLEEFFKIMKDDFQFQRMVLKACLTGNT</sequence>
<dbReference type="STRING" id="686796.SAMN04488104_104022"/>
<evidence type="ECO:0008006" key="4">
    <source>
        <dbReference type="Google" id="ProtNLM"/>
    </source>
</evidence>
<evidence type="ECO:0000313" key="2">
    <source>
        <dbReference type="EMBL" id="SDD59907.1"/>
    </source>
</evidence>
<feature type="chain" id="PRO_5011557210" description="CotH protein" evidence="1">
    <location>
        <begin position="22"/>
        <end position="339"/>
    </location>
</feature>
<keyword evidence="1" id="KW-0732">Signal</keyword>
<gene>
    <name evidence="2" type="ORF">SAMN04488104_104022</name>
</gene>
<dbReference type="AlphaFoldDB" id="A0A1G6W3X1"/>
<reference evidence="3" key="1">
    <citation type="submission" date="2016-10" db="EMBL/GenBank/DDBJ databases">
        <authorList>
            <person name="Varghese N."/>
            <person name="Submissions S."/>
        </authorList>
    </citation>
    <scope>NUCLEOTIDE SEQUENCE [LARGE SCALE GENOMIC DNA]</scope>
    <source>
        <strain evidence="3">DSM 23095</strain>
    </source>
</reference>
<proteinExistence type="predicted"/>
<organism evidence="2 3">
    <name type="scientific">Algoriphagus faecimaris</name>
    <dbReference type="NCBI Taxonomy" id="686796"/>
    <lineage>
        <taxon>Bacteria</taxon>
        <taxon>Pseudomonadati</taxon>
        <taxon>Bacteroidota</taxon>
        <taxon>Cytophagia</taxon>
        <taxon>Cytophagales</taxon>
        <taxon>Cyclobacteriaceae</taxon>
        <taxon>Algoriphagus</taxon>
    </lineage>
</organism>
<evidence type="ECO:0000313" key="3">
    <source>
        <dbReference type="Proteomes" id="UP000199060"/>
    </source>
</evidence>
<protein>
    <recommendedName>
        <fullName evidence="4">CotH protein</fullName>
    </recommendedName>
</protein>